<evidence type="ECO:0000313" key="3">
    <source>
        <dbReference type="EMBL" id="ODV83981.1"/>
    </source>
</evidence>
<reference evidence="4" key="1">
    <citation type="submission" date="2016-04" db="EMBL/GenBank/DDBJ databases">
        <title>Comparative genomics of biotechnologically important yeasts.</title>
        <authorList>
            <consortium name="DOE Joint Genome Institute"/>
            <person name="Riley R."/>
            <person name="Haridas S."/>
            <person name="Wolfe K.H."/>
            <person name="Lopes M.R."/>
            <person name="Hittinger C.T."/>
            <person name="Goker M."/>
            <person name="Salamov A."/>
            <person name="Wisecaver J."/>
            <person name="Long T.M."/>
            <person name="Aerts A.L."/>
            <person name="Barry K."/>
            <person name="Choi C."/>
            <person name="Clum A."/>
            <person name="Coughlan A.Y."/>
            <person name="Deshpande S."/>
            <person name="Douglass A.P."/>
            <person name="Hanson S.J."/>
            <person name="Klenk H.-P."/>
            <person name="Labutti K."/>
            <person name="Lapidus A."/>
            <person name="Lindquist E."/>
            <person name="Lipzen A."/>
            <person name="Meier-Kolthoff J.P."/>
            <person name="Ohm R.A."/>
            <person name="Otillar R.P."/>
            <person name="Pangilinan J."/>
            <person name="Peng Y."/>
            <person name="Rokas A."/>
            <person name="Rosa C.A."/>
            <person name="Scheuner C."/>
            <person name="Sibirny A.A."/>
            <person name="Slot J.C."/>
            <person name="Stielow J.B."/>
            <person name="Sun H."/>
            <person name="Kurtzman C.P."/>
            <person name="Blackwell M."/>
            <person name="Grigoriev I.V."/>
            <person name="Jeffries T.W."/>
        </authorList>
    </citation>
    <scope>NUCLEOTIDE SEQUENCE [LARGE SCALE GENOMIC DNA]</scope>
    <source>
        <strain evidence="4">NRRL YB-2248</strain>
    </source>
</reference>
<comment type="similarity">
    <text evidence="1">Belongs to the CBF/MAK21 family.</text>
</comment>
<dbReference type="STRING" id="983967.A0A1E4SWU5"/>
<evidence type="ECO:0000256" key="1">
    <source>
        <dbReference type="ARBA" id="ARBA00007797"/>
    </source>
</evidence>
<dbReference type="OrthoDB" id="10263185at2759"/>
<dbReference type="GO" id="GO:0042254">
    <property type="term" value="P:ribosome biogenesis"/>
    <property type="evidence" value="ECO:0007669"/>
    <property type="project" value="InterPro"/>
</dbReference>
<dbReference type="PANTHER" id="PTHR12455:SF0">
    <property type="entry name" value="NUCLEOLAR COMPLEX PROTEIN 4 HOMOLOG"/>
    <property type="match status" value="1"/>
</dbReference>
<dbReference type="PANTHER" id="PTHR12455">
    <property type="entry name" value="NUCLEOLAR COMPLEX PROTEIN 4"/>
    <property type="match status" value="1"/>
</dbReference>
<evidence type="ECO:0000313" key="4">
    <source>
        <dbReference type="Proteomes" id="UP000094801"/>
    </source>
</evidence>
<feature type="domain" description="CCAAT-binding factor" evidence="2">
    <location>
        <begin position="354"/>
        <end position="505"/>
    </location>
</feature>
<organism evidence="3 4">
    <name type="scientific">[Candida] arabinofermentans NRRL YB-2248</name>
    <dbReference type="NCBI Taxonomy" id="983967"/>
    <lineage>
        <taxon>Eukaryota</taxon>
        <taxon>Fungi</taxon>
        <taxon>Dikarya</taxon>
        <taxon>Ascomycota</taxon>
        <taxon>Saccharomycotina</taxon>
        <taxon>Pichiomycetes</taxon>
        <taxon>Pichiales</taxon>
        <taxon>Pichiaceae</taxon>
        <taxon>Ogataea</taxon>
        <taxon>Ogataea/Candida clade</taxon>
    </lineage>
</organism>
<evidence type="ECO:0000259" key="2">
    <source>
        <dbReference type="Pfam" id="PF03914"/>
    </source>
</evidence>
<proteinExistence type="inferred from homology"/>
<accession>A0A1E4SWU5</accession>
<dbReference type="Pfam" id="PF03914">
    <property type="entry name" value="CBF"/>
    <property type="match status" value="1"/>
</dbReference>
<dbReference type="InterPro" id="IPR005612">
    <property type="entry name" value="CCAAT-binding_factor"/>
</dbReference>
<gene>
    <name evidence="3" type="ORF">CANARDRAFT_213866</name>
</gene>
<keyword evidence="4" id="KW-1185">Reference proteome</keyword>
<name>A0A1E4SWU5_9ASCO</name>
<dbReference type="InterPro" id="IPR027193">
    <property type="entry name" value="Noc4"/>
</dbReference>
<dbReference type="GO" id="GO:0030692">
    <property type="term" value="C:Noc4p-Nop14p complex"/>
    <property type="evidence" value="ECO:0007669"/>
    <property type="project" value="TreeGrafter"/>
</dbReference>
<dbReference type="Proteomes" id="UP000094801">
    <property type="component" value="Unassembled WGS sequence"/>
</dbReference>
<dbReference type="AlphaFoldDB" id="A0A1E4SWU5"/>
<protein>
    <recommendedName>
        <fullName evidence="2">CCAAT-binding factor domain-containing protein</fullName>
    </recommendedName>
</protein>
<sequence length="569" mass="66188">MAKKRSAVKDTNVKRQKVVAVADVDVQSSLLSIDDIKSIHSKINESSKNYNNIVQLLKQYDLIIPIYNNCSNDQDVDLKSRFLSLTLYKIFSKLISSNKLKVSFGASNELKLVCKWLKAKYDDFKTQLFKIINIKSVDDENDDENEGLYSLKIDSLDLLMKLLNLESQYFSPNENEPYFANLTYKKILINLLKTGELKQILKHDATINNYLLLEFQESYFNKYWDLKYFMFNELQDIINSLDNDTDKQLLVSNVLTLLKSKSIYNITEIDEITSNNYTSNPPLKTISNITQFNSNFEKSILKLINLPLLSNQYKSILLILHKRIIPFFNNPTNLMDFLTDSYNIGFKLNDISISILSLNGLWELINNYNLNYPEFFIKLYAILTPDLLHLNYKSRFLRLLDIFMTSTHLSSSIVASFIKKFSKLSLTAPPSGIVCIIPFIYNLMKRHPTCMLLIHSTSDPLNDANYIDPFNDLEHDPSLTNAINSSIWELQSQIQHYHPNVSSLAKIITQPFNKYNYNIEDFLDWNYEKLINSELSKKYKGELSIEFEKWNKLLGGLKEDDTYLKDYDY</sequence>
<dbReference type="EMBL" id="KV453859">
    <property type="protein sequence ID" value="ODV83981.1"/>
    <property type="molecule type" value="Genomic_DNA"/>
</dbReference>
<dbReference type="GO" id="GO:0032040">
    <property type="term" value="C:small-subunit processome"/>
    <property type="evidence" value="ECO:0007669"/>
    <property type="project" value="TreeGrafter"/>
</dbReference>